<gene>
    <name evidence="2" type="ORF">A4A49_32719</name>
</gene>
<comment type="caution">
    <text evidence="2">The sequence shown here is derived from an EMBL/GenBank/DDBJ whole genome shotgun (WGS) entry which is preliminary data.</text>
</comment>
<dbReference type="PANTHER" id="PTHR35306">
    <property type="entry name" value="BNAA03G57290D PROTEIN"/>
    <property type="match status" value="1"/>
</dbReference>
<name>A0A1J6JEM8_NICAT</name>
<keyword evidence="3" id="KW-1185">Reference proteome</keyword>
<dbReference type="Gramene" id="OIT08135">
    <property type="protein sequence ID" value="OIT08135"/>
    <property type="gene ID" value="A4A49_32719"/>
</dbReference>
<protein>
    <submittedName>
        <fullName evidence="2">Uncharacterized protein</fullName>
    </submittedName>
</protein>
<feature type="region of interest" description="Disordered" evidence="1">
    <location>
        <begin position="129"/>
        <end position="166"/>
    </location>
</feature>
<dbReference type="PANTHER" id="PTHR35306:SF1">
    <property type="entry name" value="VQ DOMAIN-CONTAINING PROTEIN"/>
    <property type="match status" value="1"/>
</dbReference>
<evidence type="ECO:0000313" key="2">
    <source>
        <dbReference type="EMBL" id="OIT08135.1"/>
    </source>
</evidence>
<dbReference type="AlphaFoldDB" id="A0A1J6JEM8"/>
<proteinExistence type="predicted"/>
<dbReference type="STRING" id="49451.A0A1J6JEM8"/>
<organism evidence="2 3">
    <name type="scientific">Nicotiana attenuata</name>
    <name type="common">Coyote tobacco</name>
    <dbReference type="NCBI Taxonomy" id="49451"/>
    <lineage>
        <taxon>Eukaryota</taxon>
        <taxon>Viridiplantae</taxon>
        <taxon>Streptophyta</taxon>
        <taxon>Embryophyta</taxon>
        <taxon>Tracheophyta</taxon>
        <taxon>Spermatophyta</taxon>
        <taxon>Magnoliopsida</taxon>
        <taxon>eudicotyledons</taxon>
        <taxon>Gunneridae</taxon>
        <taxon>Pentapetalae</taxon>
        <taxon>asterids</taxon>
        <taxon>lamiids</taxon>
        <taxon>Solanales</taxon>
        <taxon>Solanaceae</taxon>
        <taxon>Nicotianoideae</taxon>
        <taxon>Nicotianeae</taxon>
        <taxon>Nicotiana</taxon>
    </lineage>
</organism>
<sequence>METLVIVAQHKNQYYDRTRGQSHARFRHFGSPPSVGFKEINCRTFDSGAGILPTPLRSYSTPKKSTPSSAITIPINIKVGAESTKGESLNDEFAYSELWAGPAYSNSPPPSSLPMPKFSLKPKRTVSLELPVSPSDIDLPPLAKSAPASPTRERSPSPGVLFDTTDSATQTLRRILNLEI</sequence>
<reference evidence="2" key="1">
    <citation type="submission" date="2016-11" db="EMBL/GenBank/DDBJ databases">
        <title>The genome of Nicotiana attenuata.</title>
        <authorList>
            <person name="Xu S."/>
            <person name="Brockmoeller T."/>
            <person name="Gaquerel E."/>
            <person name="Navarro A."/>
            <person name="Kuhl H."/>
            <person name="Gase K."/>
            <person name="Ling Z."/>
            <person name="Zhou W."/>
            <person name="Kreitzer C."/>
            <person name="Stanke M."/>
            <person name="Tang H."/>
            <person name="Lyons E."/>
            <person name="Pandey P."/>
            <person name="Pandey S.P."/>
            <person name="Timmermann B."/>
            <person name="Baldwin I.T."/>
        </authorList>
    </citation>
    <scope>NUCLEOTIDE SEQUENCE [LARGE SCALE GENOMIC DNA]</scope>
    <source>
        <strain evidence="2">UT</strain>
    </source>
</reference>
<accession>A0A1J6JEM8</accession>
<dbReference type="GO" id="GO:0016071">
    <property type="term" value="P:mRNA metabolic process"/>
    <property type="evidence" value="ECO:0007669"/>
    <property type="project" value="UniProtKB-ARBA"/>
</dbReference>
<dbReference type="Pfam" id="PF15365">
    <property type="entry name" value="PNRC"/>
    <property type="match status" value="1"/>
</dbReference>
<dbReference type="EMBL" id="MJEQ01037183">
    <property type="protein sequence ID" value="OIT08135.1"/>
    <property type="molecule type" value="Genomic_DNA"/>
</dbReference>
<dbReference type="InterPro" id="IPR028322">
    <property type="entry name" value="PNRC-like_rgn"/>
</dbReference>
<dbReference type="OMA" id="RNQYYSG"/>
<feature type="compositionally biased region" description="Low complexity" evidence="1">
    <location>
        <begin position="139"/>
        <end position="150"/>
    </location>
</feature>
<evidence type="ECO:0000256" key="1">
    <source>
        <dbReference type="SAM" id="MobiDB-lite"/>
    </source>
</evidence>
<dbReference type="Proteomes" id="UP000187609">
    <property type="component" value="Unassembled WGS sequence"/>
</dbReference>
<dbReference type="OrthoDB" id="1921042at2759"/>
<dbReference type="KEGG" id="nau:109227068"/>
<evidence type="ECO:0000313" key="3">
    <source>
        <dbReference type="Proteomes" id="UP000187609"/>
    </source>
</evidence>